<reference evidence="2 3" key="1">
    <citation type="journal article" date="2024" name="bioRxiv">
        <title>A reference genome for Trichogramma kaykai: A tiny desert-dwelling parasitoid wasp with competing sex-ratio distorters.</title>
        <authorList>
            <person name="Culotta J."/>
            <person name="Lindsey A.R."/>
        </authorList>
    </citation>
    <scope>NUCLEOTIDE SEQUENCE [LARGE SCALE GENOMIC DNA]</scope>
    <source>
        <strain evidence="2 3">KSX58</strain>
    </source>
</reference>
<keyword evidence="1" id="KW-0732">Signal</keyword>
<sequence>MNRLLIFSTLLLNLFTLQKVNSQKNSEFDEEIMTKFTEGQVEFDELDKHGGLHQELVLLIGSSKAKEDFFSDHSAEIVDLSSNVTILPQLMLNTLTKTEFLDFSNLNEDIKSAGYIPRIYFTKKNR</sequence>
<dbReference type="AlphaFoldDB" id="A0ABD2WXX0"/>
<dbReference type="Proteomes" id="UP001627154">
    <property type="component" value="Unassembled WGS sequence"/>
</dbReference>
<comment type="caution">
    <text evidence="2">The sequence shown here is derived from an EMBL/GenBank/DDBJ whole genome shotgun (WGS) entry which is preliminary data.</text>
</comment>
<accession>A0ABD2WXX0</accession>
<organism evidence="2 3">
    <name type="scientific">Trichogramma kaykai</name>
    <dbReference type="NCBI Taxonomy" id="54128"/>
    <lineage>
        <taxon>Eukaryota</taxon>
        <taxon>Metazoa</taxon>
        <taxon>Ecdysozoa</taxon>
        <taxon>Arthropoda</taxon>
        <taxon>Hexapoda</taxon>
        <taxon>Insecta</taxon>
        <taxon>Pterygota</taxon>
        <taxon>Neoptera</taxon>
        <taxon>Endopterygota</taxon>
        <taxon>Hymenoptera</taxon>
        <taxon>Apocrita</taxon>
        <taxon>Proctotrupomorpha</taxon>
        <taxon>Chalcidoidea</taxon>
        <taxon>Trichogrammatidae</taxon>
        <taxon>Trichogramma</taxon>
    </lineage>
</organism>
<feature type="chain" id="PRO_5044833763" evidence="1">
    <location>
        <begin position="23"/>
        <end position="126"/>
    </location>
</feature>
<protein>
    <submittedName>
        <fullName evidence="2">Uncharacterized protein</fullName>
    </submittedName>
</protein>
<dbReference type="EMBL" id="JBJJXI010000061">
    <property type="protein sequence ID" value="KAL3397745.1"/>
    <property type="molecule type" value="Genomic_DNA"/>
</dbReference>
<name>A0ABD2WXX0_9HYME</name>
<feature type="signal peptide" evidence="1">
    <location>
        <begin position="1"/>
        <end position="22"/>
    </location>
</feature>
<evidence type="ECO:0000313" key="3">
    <source>
        <dbReference type="Proteomes" id="UP001627154"/>
    </source>
</evidence>
<gene>
    <name evidence="2" type="ORF">TKK_008499</name>
</gene>
<keyword evidence="3" id="KW-1185">Reference proteome</keyword>
<proteinExistence type="predicted"/>
<evidence type="ECO:0000256" key="1">
    <source>
        <dbReference type="SAM" id="SignalP"/>
    </source>
</evidence>
<evidence type="ECO:0000313" key="2">
    <source>
        <dbReference type="EMBL" id="KAL3397745.1"/>
    </source>
</evidence>